<dbReference type="AlphaFoldDB" id="A0A5N7J776"/>
<evidence type="ECO:0000256" key="1">
    <source>
        <dbReference type="SAM" id="Phobius"/>
    </source>
</evidence>
<organism evidence="2 3">
    <name type="scientific">Clostridium estertheticum</name>
    <dbReference type="NCBI Taxonomy" id="238834"/>
    <lineage>
        <taxon>Bacteria</taxon>
        <taxon>Bacillati</taxon>
        <taxon>Bacillota</taxon>
        <taxon>Clostridia</taxon>
        <taxon>Eubacteriales</taxon>
        <taxon>Clostridiaceae</taxon>
        <taxon>Clostridium</taxon>
    </lineage>
</organism>
<keyword evidence="1" id="KW-0472">Membrane</keyword>
<evidence type="ECO:0000313" key="2">
    <source>
        <dbReference type="EMBL" id="MPQ64555.1"/>
    </source>
</evidence>
<dbReference type="EMBL" id="SPSF01000051">
    <property type="protein sequence ID" value="MPQ64555.1"/>
    <property type="molecule type" value="Genomic_DNA"/>
</dbReference>
<proteinExistence type="predicted"/>
<name>A0A5N7J776_9CLOT</name>
<dbReference type="RefSeq" id="WP_151554173.1">
    <property type="nucleotide sequence ID" value="NZ_CP086251.1"/>
</dbReference>
<keyword evidence="1" id="KW-1133">Transmembrane helix</keyword>
<gene>
    <name evidence="2" type="ORF">E4V82_20980</name>
</gene>
<protein>
    <submittedName>
        <fullName evidence="2">Uncharacterized protein</fullName>
    </submittedName>
</protein>
<keyword evidence="1" id="KW-0812">Transmembrane</keyword>
<feature type="transmembrane region" description="Helical" evidence="1">
    <location>
        <begin position="52"/>
        <end position="69"/>
    </location>
</feature>
<accession>A0A5N7J776</accession>
<reference evidence="2 3" key="1">
    <citation type="journal article" date="2019" name="Lett. Appl. Microbiol.">
        <title>A case of 'blown pack' spoilage of vacuum-packaged pork likely associated with Clostridium estertheticum in Canada.</title>
        <authorList>
            <person name="Zhang P."/>
            <person name="Ward P."/>
            <person name="McMullen L.M."/>
            <person name="Yang X."/>
        </authorList>
    </citation>
    <scope>NUCLEOTIDE SEQUENCE [LARGE SCALE GENOMIC DNA]</scope>
    <source>
        <strain evidence="2 3">MA19</strain>
    </source>
</reference>
<feature type="transmembrane region" description="Helical" evidence="1">
    <location>
        <begin position="29"/>
        <end position="46"/>
    </location>
</feature>
<evidence type="ECO:0000313" key="3">
    <source>
        <dbReference type="Proteomes" id="UP000342249"/>
    </source>
</evidence>
<dbReference type="Proteomes" id="UP000342249">
    <property type="component" value="Unassembled WGS sequence"/>
</dbReference>
<comment type="caution">
    <text evidence="2">The sequence shown here is derived from an EMBL/GenBank/DDBJ whole genome shotgun (WGS) entry which is preliminary data.</text>
</comment>
<sequence length="72" mass="7885">MPSLTPKSKSSLNQKFFVDLMNSKNFPKCLGIFCATIITVIAILTLTFTHQLTAATSIATIIAPIFKILKVK</sequence>